<keyword evidence="3" id="KW-0472">Membrane</keyword>
<dbReference type="RefSeq" id="WP_194413121.1">
    <property type="nucleotide sequence ID" value="NZ_BAABKZ010000001.1"/>
</dbReference>
<comment type="caution">
    <text evidence="4">The sequence shown here is derived from an EMBL/GenBank/DDBJ whole genome shotgun (WGS) entry which is preliminary data.</text>
</comment>
<evidence type="ECO:0000256" key="2">
    <source>
        <dbReference type="RuleBase" id="RU003750"/>
    </source>
</evidence>
<name>A0ABP9M169_9MICO</name>
<dbReference type="InterPro" id="IPR043130">
    <property type="entry name" value="CDP-OH_PTrfase_TM_dom"/>
</dbReference>
<keyword evidence="3" id="KW-1133">Transmembrane helix</keyword>
<dbReference type="EMBL" id="BAABKZ010000001">
    <property type="protein sequence ID" value="GAA5089366.1"/>
    <property type="molecule type" value="Genomic_DNA"/>
</dbReference>
<evidence type="ECO:0000256" key="1">
    <source>
        <dbReference type="ARBA" id="ARBA00022679"/>
    </source>
</evidence>
<dbReference type="Pfam" id="PF01066">
    <property type="entry name" value="CDP-OH_P_transf"/>
    <property type="match status" value="1"/>
</dbReference>
<dbReference type="InterPro" id="IPR000462">
    <property type="entry name" value="CDP-OH_P_trans"/>
</dbReference>
<dbReference type="Gene3D" id="1.20.120.1760">
    <property type="match status" value="1"/>
</dbReference>
<proteinExistence type="inferred from homology"/>
<dbReference type="PROSITE" id="PS00379">
    <property type="entry name" value="CDP_ALCOHOL_P_TRANSF"/>
    <property type="match status" value="1"/>
</dbReference>
<evidence type="ECO:0000256" key="3">
    <source>
        <dbReference type="SAM" id="Phobius"/>
    </source>
</evidence>
<feature type="transmembrane region" description="Helical" evidence="3">
    <location>
        <begin position="7"/>
        <end position="26"/>
    </location>
</feature>
<dbReference type="Proteomes" id="UP001501407">
    <property type="component" value="Unassembled WGS sequence"/>
</dbReference>
<keyword evidence="1 2" id="KW-0808">Transferase</keyword>
<feature type="transmembrane region" description="Helical" evidence="3">
    <location>
        <begin position="199"/>
        <end position="216"/>
    </location>
</feature>
<evidence type="ECO:0000313" key="5">
    <source>
        <dbReference type="Proteomes" id="UP001501407"/>
    </source>
</evidence>
<evidence type="ECO:0000313" key="4">
    <source>
        <dbReference type="EMBL" id="GAA5089366.1"/>
    </source>
</evidence>
<feature type="transmembrane region" description="Helical" evidence="3">
    <location>
        <begin position="32"/>
        <end position="51"/>
    </location>
</feature>
<feature type="transmembrane region" description="Helical" evidence="3">
    <location>
        <begin position="63"/>
        <end position="84"/>
    </location>
</feature>
<feature type="transmembrane region" description="Helical" evidence="3">
    <location>
        <begin position="166"/>
        <end position="187"/>
    </location>
</feature>
<dbReference type="InterPro" id="IPR048254">
    <property type="entry name" value="CDP_ALCOHOL_P_TRANSF_CS"/>
</dbReference>
<organism evidence="4 5">
    <name type="scientific">Microbacterium yannicii</name>
    <dbReference type="NCBI Taxonomy" id="671622"/>
    <lineage>
        <taxon>Bacteria</taxon>
        <taxon>Bacillati</taxon>
        <taxon>Actinomycetota</taxon>
        <taxon>Actinomycetes</taxon>
        <taxon>Micrococcales</taxon>
        <taxon>Microbacteriaceae</taxon>
        <taxon>Microbacterium</taxon>
    </lineage>
</organism>
<accession>A0ABP9M169</accession>
<keyword evidence="3" id="KW-0812">Transmembrane</keyword>
<feature type="transmembrane region" description="Helical" evidence="3">
    <location>
        <begin position="104"/>
        <end position="122"/>
    </location>
</feature>
<gene>
    <name evidence="4" type="ORF">GCM10025760_13180</name>
</gene>
<sequence>MEKVQWIPWWWVAAGAGGLVAIGLVVPLSPTAVTLGLAYLVVSTVLLTVGLRRRGAQRFGPANTVTATRSMLVGLVTALTVAALEDAAGPVRPEAPLDAPASAGAVGATVLFVTLVACALALDGVDGYVARRTASESDLGARFDMEVDAFLLLVLCVYDARYVGWWVLAIGFMRYAFVVAGALLPWMRHTLPSRYWRKVVTAVCGVALTVVAAQVLPAPANVAVALAALLLMLESFGRDVAWLVRLNRSARALVSLEKASTTTSPPPESR</sequence>
<protein>
    <submittedName>
        <fullName evidence="4">CDP-alcohol phosphatidyltransferase family protein</fullName>
    </submittedName>
</protein>
<comment type="similarity">
    <text evidence="2">Belongs to the CDP-alcohol phosphatidyltransferase class-I family.</text>
</comment>
<reference evidence="5" key="1">
    <citation type="journal article" date="2019" name="Int. J. Syst. Evol. Microbiol.">
        <title>The Global Catalogue of Microorganisms (GCM) 10K type strain sequencing project: providing services to taxonomists for standard genome sequencing and annotation.</title>
        <authorList>
            <consortium name="The Broad Institute Genomics Platform"/>
            <consortium name="The Broad Institute Genome Sequencing Center for Infectious Disease"/>
            <person name="Wu L."/>
            <person name="Ma J."/>
        </authorList>
    </citation>
    <scope>NUCLEOTIDE SEQUENCE [LARGE SCALE GENOMIC DNA]</scope>
    <source>
        <strain evidence="5">JCM 18959</strain>
    </source>
</reference>
<keyword evidence="5" id="KW-1185">Reference proteome</keyword>